<gene>
    <name evidence="2" type="ORF">OF122_11470</name>
</gene>
<name>A0ABY6IMI8_9HYPH</name>
<evidence type="ECO:0000313" key="2">
    <source>
        <dbReference type="EMBL" id="UYQ70692.1"/>
    </source>
</evidence>
<organism evidence="2 3">
    <name type="scientific">Pelagibacterium flavum</name>
    <dbReference type="NCBI Taxonomy" id="2984530"/>
    <lineage>
        <taxon>Bacteria</taxon>
        <taxon>Pseudomonadati</taxon>
        <taxon>Pseudomonadota</taxon>
        <taxon>Alphaproteobacteria</taxon>
        <taxon>Hyphomicrobiales</taxon>
        <taxon>Devosiaceae</taxon>
        <taxon>Pelagibacterium</taxon>
    </lineage>
</organism>
<keyword evidence="3" id="KW-1185">Reference proteome</keyword>
<reference evidence="2" key="1">
    <citation type="submission" date="2022-10" db="EMBL/GenBank/DDBJ databases">
        <title>YIM 151497 complete genome.</title>
        <authorList>
            <person name="Chen X."/>
        </authorList>
    </citation>
    <scope>NUCLEOTIDE SEQUENCE</scope>
    <source>
        <strain evidence="2">YIM 151497</strain>
    </source>
</reference>
<keyword evidence="2" id="KW-0413">Isomerase</keyword>
<dbReference type="SUPFAM" id="SSF51658">
    <property type="entry name" value="Xylose isomerase-like"/>
    <property type="match status" value="1"/>
</dbReference>
<dbReference type="PANTHER" id="PTHR12110">
    <property type="entry name" value="HYDROXYPYRUVATE ISOMERASE"/>
    <property type="match status" value="1"/>
</dbReference>
<evidence type="ECO:0000259" key="1">
    <source>
        <dbReference type="Pfam" id="PF01261"/>
    </source>
</evidence>
<dbReference type="RefSeq" id="WP_264224381.1">
    <property type="nucleotide sequence ID" value="NZ_CP107716.1"/>
</dbReference>
<protein>
    <submittedName>
        <fullName evidence="2">Sugar phosphate isomerase/epimerase</fullName>
    </submittedName>
</protein>
<feature type="domain" description="Xylose isomerase-like TIM barrel" evidence="1">
    <location>
        <begin position="21"/>
        <end position="236"/>
    </location>
</feature>
<dbReference type="InterPro" id="IPR050312">
    <property type="entry name" value="IolE/XylAMocC-like"/>
</dbReference>
<dbReference type="Proteomes" id="UP001163882">
    <property type="component" value="Chromosome"/>
</dbReference>
<sequence>MTDFSFQLYSARNFPPFSDVFALLSRLGYASVEGFGALYTDPVGLRRDLDASGLTMPTGHIGLDQLRDKPKATELARTLGLQTIFCPFIGQEYWKQSDAKWTELARELGELAKYYRDQGFGFGWHNHHFEFWPLDSGRTPMEVLLSEAPELDWEMDVAWVVRGEDDPKRWIDKYADRIVAVHLKDIAPEGEAADEDGWADLGHGVVPWKDLFADLKAKTKAKYFVMEHDNPNDLERFAARSIATAKAL</sequence>
<dbReference type="Gene3D" id="3.20.20.150">
    <property type="entry name" value="Divalent-metal-dependent TIM barrel enzymes"/>
    <property type="match status" value="1"/>
</dbReference>
<accession>A0ABY6IMI8</accession>
<dbReference type="InterPro" id="IPR036237">
    <property type="entry name" value="Xyl_isomerase-like_sf"/>
</dbReference>
<dbReference type="GO" id="GO:0016853">
    <property type="term" value="F:isomerase activity"/>
    <property type="evidence" value="ECO:0007669"/>
    <property type="project" value="UniProtKB-KW"/>
</dbReference>
<dbReference type="PANTHER" id="PTHR12110:SF41">
    <property type="entry name" value="INOSOSE DEHYDRATASE"/>
    <property type="match status" value="1"/>
</dbReference>
<dbReference type="InterPro" id="IPR013022">
    <property type="entry name" value="Xyl_isomerase-like_TIM-brl"/>
</dbReference>
<dbReference type="EMBL" id="CP107716">
    <property type="protein sequence ID" value="UYQ70692.1"/>
    <property type="molecule type" value="Genomic_DNA"/>
</dbReference>
<evidence type="ECO:0000313" key="3">
    <source>
        <dbReference type="Proteomes" id="UP001163882"/>
    </source>
</evidence>
<dbReference type="Pfam" id="PF01261">
    <property type="entry name" value="AP_endonuc_2"/>
    <property type="match status" value="1"/>
</dbReference>
<proteinExistence type="predicted"/>